<organism evidence="1 2">
    <name type="scientific">Pristionchus entomophagus</name>
    <dbReference type="NCBI Taxonomy" id="358040"/>
    <lineage>
        <taxon>Eukaryota</taxon>
        <taxon>Metazoa</taxon>
        <taxon>Ecdysozoa</taxon>
        <taxon>Nematoda</taxon>
        <taxon>Chromadorea</taxon>
        <taxon>Rhabditida</taxon>
        <taxon>Rhabditina</taxon>
        <taxon>Diplogasteromorpha</taxon>
        <taxon>Diplogasteroidea</taxon>
        <taxon>Neodiplogasteridae</taxon>
        <taxon>Pristionchus</taxon>
    </lineage>
</organism>
<keyword evidence="2" id="KW-1185">Reference proteome</keyword>
<sequence>FSKNIEEKTWEWMARYSFDTCTFLSPINKVTFLASIGEYSLVRSRIDDGSTPLKLTIVTWNKMTNLSALTYPKEGSHRLSQSKCLLIVYKF</sequence>
<comment type="caution">
    <text evidence="1">The sequence shown here is derived from an EMBL/GenBank/DDBJ whole genome shotgun (WGS) entry which is preliminary data.</text>
</comment>
<evidence type="ECO:0000313" key="1">
    <source>
        <dbReference type="EMBL" id="GMS77838.1"/>
    </source>
</evidence>
<name>A0AAV5S699_9BILA</name>
<proteinExistence type="predicted"/>
<gene>
    <name evidence="1" type="ORF">PENTCL1PPCAC_13</name>
</gene>
<feature type="non-terminal residue" evidence="1">
    <location>
        <position position="1"/>
    </location>
</feature>
<dbReference type="Proteomes" id="UP001432027">
    <property type="component" value="Unassembled WGS sequence"/>
</dbReference>
<dbReference type="EMBL" id="BTSX01000001">
    <property type="protein sequence ID" value="GMS77838.1"/>
    <property type="molecule type" value="Genomic_DNA"/>
</dbReference>
<protein>
    <submittedName>
        <fullName evidence="1">Uncharacterized protein</fullName>
    </submittedName>
</protein>
<feature type="non-terminal residue" evidence="1">
    <location>
        <position position="91"/>
    </location>
</feature>
<reference evidence="1" key="1">
    <citation type="submission" date="2023-10" db="EMBL/GenBank/DDBJ databases">
        <title>Genome assembly of Pristionchus species.</title>
        <authorList>
            <person name="Yoshida K."/>
            <person name="Sommer R.J."/>
        </authorList>
    </citation>
    <scope>NUCLEOTIDE SEQUENCE</scope>
    <source>
        <strain evidence="1">RS0144</strain>
    </source>
</reference>
<evidence type="ECO:0000313" key="2">
    <source>
        <dbReference type="Proteomes" id="UP001432027"/>
    </source>
</evidence>
<accession>A0AAV5S699</accession>
<dbReference type="AlphaFoldDB" id="A0AAV5S699"/>